<dbReference type="Proteomes" id="UP001194746">
    <property type="component" value="Unassembled WGS sequence"/>
</dbReference>
<accession>A0AAD4CI32</accession>
<evidence type="ECO:0000313" key="11">
    <source>
        <dbReference type="Proteomes" id="UP001194746"/>
    </source>
</evidence>
<dbReference type="GO" id="GO:0016020">
    <property type="term" value="C:membrane"/>
    <property type="evidence" value="ECO:0007669"/>
    <property type="project" value="UniProtKB-SubCell"/>
</dbReference>
<dbReference type="PANTHER" id="PTHR10766:SF55">
    <property type="entry name" value="TRANSMEMBRANE 9 SUPERFAMILY MEMBER 4"/>
    <property type="match status" value="1"/>
</dbReference>
<evidence type="ECO:0000256" key="9">
    <source>
        <dbReference type="RuleBase" id="RU363079"/>
    </source>
</evidence>
<keyword evidence="4 9" id="KW-0812">Transmembrane</keyword>
<feature type="transmembrane region" description="Helical" evidence="9">
    <location>
        <begin position="596"/>
        <end position="621"/>
    </location>
</feature>
<organism evidence="10 11">
    <name type="scientific">Aspergillus nanangensis</name>
    <dbReference type="NCBI Taxonomy" id="2582783"/>
    <lineage>
        <taxon>Eukaryota</taxon>
        <taxon>Fungi</taxon>
        <taxon>Dikarya</taxon>
        <taxon>Ascomycota</taxon>
        <taxon>Pezizomycotina</taxon>
        <taxon>Eurotiomycetes</taxon>
        <taxon>Eurotiomycetidae</taxon>
        <taxon>Eurotiales</taxon>
        <taxon>Aspergillaceae</taxon>
        <taxon>Aspergillus</taxon>
        <taxon>Aspergillus subgen. Circumdati</taxon>
    </lineage>
</organism>
<evidence type="ECO:0000256" key="2">
    <source>
        <dbReference type="ARBA" id="ARBA00004555"/>
    </source>
</evidence>
<keyword evidence="8 9" id="KW-0472">Membrane</keyword>
<dbReference type="InterPro" id="IPR004240">
    <property type="entry name" value="EMP70"/>
</dbReference>
<sequence length="708" mass="80028">MELGQYWSPRRWTLWLLFASYACAFYIPGYSVKRYNDDEPIPLLVNKIFSDHTQLQYAYYDLPFVCPPSGKTHGGSPFGSGQSVSLNLGEILRGDRIMTSDFELMMGKNIECQALCTQEVGRKDVKRGRRLIGEGYVAEWIADNLPGATRFVTVDRSRKYYATGFKLGFQDFSPIDGKRRFYINNHFTIVIRWRSAPEGGKLINGFEVYPKSIRAEDHSENGCPKQVHEQHDGLELYIPPNKERLREMYPGSSYLPEDDEIDDGATLKIPYTYSVYFKEENGIEWSNRWELYFNNQDEASVTHWLAILNSLTISGFLGVAVYVIWNRTVQGDIKGRGDGIVDEAKLKARSAAKLKELERKGDGLLEQGTDVERDADLSSDDEGLDDVSGWKLLHGDVFRVPEYSGLLAPLVGSGMQLLFMVSGLLILSCLGVLNPSFRGGFVSVGMGLFIFAGLFSGYFSGRLYKTFGGSNWRKNTLITALFFPGLTFCLIFILNLFVWAQASSTAIPFGTLVGLVALWLLIQVPLVYVGSWFGFVRATAWEHPTKTTSIPRQIPPQPLYLHNIHGSILTGVLPFAVLFIELLFVFKTLWQDKSGYYYVFGFLSAVTTILMVTVSQVTIIATYSHLCAENYHWWWQSFLTGSSSAFWVFAYCIWYYCFHLHITGFVSSLLFFSYSFLACAVYGLLTGTVGFLTAYAFIRRIYSAIKVD</sequence>
<dbReference type="AlphaFoldDB" id="A0AAD4CI32"/>
<keyword evidence="7" id="KW-0333">Golgi apparatus</keyword>
<keyword evidence="6 9" id="KW-1133">Transmembrane helix</keyword>
<dbReference type="EMBL" id="VCAU01000070">
    <property type="protein sequence ID" value="KAF9886884.1"/>
    <property type="molecule type" value="Genomic_DNA"/>
</dbReference>
<feature type="transmembrane region" description="Helical" evidence="9">
    <location>
        <begin position="480"/>
        <end position="500"/>
    </location>
</feature>
<comment type="caution">
    <text evidence="10">The sequence shown here is derived from an EMBL/GenBank/DDBJ whole genome shotgun (WGS) entry which is preliminary data.</text>
</comment>
<comment type="similarity">
    <text evidence="3 9">Belongs to the nonaspanin (TM9SF) (TC 9.A.2) family.</text>
</comment>
<dbReference type="GO" id="GO:0005794">
    <property type="term" value="C:Golgi apparatus"/>
    <property type="evidence" value="ECO:0007669"/>
    <property type="project" value="UniProtKB-SubCell"/>
</dbReference>
<reference evidence="10" key="2">
    <citation type="submission" date="2020-02" db="EMBL/GenBank/DDBJ databases">
        <authorList>
            <person name="Gilchrist C.L.M."/>
            <person name="Chooi Y.-H."/>
        </authorList>
    </citation>
    <scope>NUCLEOTIDE SEQUENCE</scope>
    <source>
        <strain evidence="10">MST-FP2251</strain>
    </source>
</reference>
<protein>
    <recommendedName>
        <fullName evidence="9">Transmembrane 9 superfamily member</fullName>
    </recommendedName>
</protein>
<proteinExistence type="inferred from homology"/>
<feature type="transmembrane region" description="Helical" evidence="9">
    <location>
        <begin position="406"/>
        <end position="433"/>
    </location>
</feature>
<feature type="transmembrane region" description="Helical" evidence="9">
    <location>
        <begin position="564"/>
        <end position="584"/>
    </location>
</feature>
<feature type="transmembrane region" description="Helical" evidence="9">
    <location>
        <begin position="12"/>
        <end position="32"/>
    </location>
</feature>
<gene>
    <name evidence="10" type="ORF">FE257_011007</name>
</gene>
<evidence type="ECO:0000256" key="7">
    <source>
        <dbReference type="ARBA" id="ARBA00023034"/>
    </source>
</evidence>
<keyword evidence="11" id="KW-1185">Reference proteome</keyword>
<evidence type="ECO:0000313" key="10">
    <source>
        <dbReference type="EMBL" id="KAF9886884.1"/>
    </source>
</evidence>
<evidence type="ECO:0000256" key="3">
    <source>
        <dbReference type="ARBA" id="ARBA00005227"/>
    </source>
</evidence>
<evidence type="ECO:0000256" key="6">
    <source>
        <dbReference type="ARBA" id="ARBA00022989"/>
    </source>
</evidence>
<evidence type="ECO:0000256" key="4">
    <source>
        <dbReference type="ARBA" id="ARBA00022692"/>
    </source>
</evidence>
<dbReference type="PANTHER" id="PTHR10766">
    <property type="entry name" value="TRANSMEMBRANE 9 SUPERFAMILY PROTEIN"/>
    <property type="match status" value="1"/>
</dbReference>
<comment type="subcellular location">
    <subcellularLocation>
        <location evidence="2">Golgi apparatus</location>
    </subcellularLocation>
    <subcellularLocation>
        <location evidence="1">Membrane</location>
        <topology evidence="1">Multi-pass membrane protein</topology>
    </subcellularLocation>
</comment>
<evidence type="ECO:0000256" key="5">
    <source>
        <dbReference type="ARBA" id="ARBA00022729"/>
    </source>
</evidence>
<dbReference type="GO" id="GO:0072657">
    <property type="term" value="P:protein localization to membrane"/>
    <property type="evidence" value="ECO:0007669"/>
    <property type="project" value="TreeGrafter"/>
</dbReference>
<keyword evidence="5" id="KW-0732">Signal</keyword>
<feature type="transmembrane region" description="Helical" evidence="9">
    <location>
        <begin position="440"/>
        <end position="460"/>
    </location>
</feature>
<feature type="transmembrane region" description="Helical" evidence="9">
    <location>
        <begin position="633"/>
        <end position="657"/>
    </location>
</feature>
<feature type="transmembrane region" description="Helical" evidence="9">
    <location>
        <begin position="304"/>
        <end position="325"/>
    </location>
</feature>
<reference evidence="10" key="1">
    <citation type="journal article" date="2019" name="Beilstein J. Org. Chem.">
        <title>Nanangenines: drimane sesquiterpenoids as the dominant metabolite cohort of a novel Australian fungus, Aspergillus nanangensis.</title>
        <authorList>
            <person name="Lacey H.J."/>
            <person name="Gilchrist C.L.M."/>
            <person name="Crombie A."/>
            <person name="Kalaitzis J.A."/>
            <person name="Vuong D."/>
            <person name="Rutledge P.J."/>
            <person name="Turner P."/>
            <person name="Pitt J.I."/>
            <person name="Lacey E."/>
            <person name="Chooi Y.H."/>
            <person name="Piggott A.M."/>
        </authorList>
    </citation>
    <scope>NUCLEOTIDE SEQUENCE</scope>
    <source>
        <strain evidence="10">MST-FP2251</strain>
    </source>
</reference>
<feature type="transmembrane region" description="Helical" evidence="9">
    <location>
        <begin position="669"/>
        <end position="698"/>
    </location>
</feature>
<evidence type="ECO:0000256" key="1">
    <source>
        <dbReference type="ARBA" id="ARBA00004141"/>
    </source>
</evidence>
<dbReference type="Pfam" id="PF02990">
    <property type="entry name" value="EMP70"/>
    <property type="match status" value="1"/>
</dbReference>
<feature type="transmembrane region" description="Helical" evidence="9">
    <location>
        <begin position="512"/>
        <end position="535"/>
    </location>
</feature>
<evidence type="ECO:0000256" key="8">
    <source>
        <dbReference type="ARBA" id="ARBA00023136"/>
    </source>
</evidence>
<name>A0AAD4CI32_ASPNN</name>